<evidence type="ECO:0000256" key="1">
    <source>
        <dbReference type="SAM" id="Coils"/>
    </source>
</evidence>
<keyword evidence="4" id="KW-1185">Reference proteome</keyword>
<sequence length="723" mass="81525">MMHPADAVSQSYTDTYNRTKNLNSENIPMSHSTKMILTDRGQYMNYLEAQLDRVTTSLLAQNTLIERMGEVDGVLQGLDERLNSVVKVARLSQTFSERWGEDTAVTVGRLTERVAAIEGMIGGNQSSHEETKSLISNVTDHISNLERLRLEAKQHTDEQLQSMEKKVTEINNANIQSSTTFVSIDKRFEEMQKMFSDKVDEVEKRADEKVKGIQQQLEAKFQQHQRASEVKLTEQNAELARLRHEASLMENRMLAALAKQANVAQEQIQTIHNVVQETLLGKTSIDPSGSFSGSGKFGQIGSWEDDEEENETYGGGGARGRGRPGMGRGGGVPRELLNDVDDLIDTVREHKKVLREHEAMLDKHDKAGIAVEETAEVLTSNMKKMEMAVEQLAGNWGNSASQLSDKLVKTIADLEERFGTKLQDMTQSQQSNISELKSTFDQQIETVQGKLAESQSSSEAEEQQQKVSMMMQDQFKEAEERILKKQEDLLKASQEKLTDQLHHQYKKQKKKIQEVSGGMSAPSWQQQQQNMMAAQQQQQQQQQQEEEQEAKASRRKSRRENKLSKLSNTGGELSTRDLRGADEYSDSTPPQLPIQQLQGEDDEVEEEENEEERLNQIRRKVERERRKEAALERTLKDDDSDASEDELYNEVVTRKRKDGRRISSASAGKKKGGFKNRHKDAWVPAKTVPSKPGSRSVKATSGVGGKGGGKIKRKKSALVPRRR</sequence>
<feature type="compositionally biased region" description="Basic residues" evidence="2">
    <location>
        <begin position="668"/>
        <end position="678"/>
    </location>
</feature>
<feature type="compositionally biased region" description="Acidic residues" evidence="2">
    <location>
        <begin position="638"/>
        <end position="648"/>
    </location>
</feature>
<keyword evidence="1" id="KW-0175">Coiled coil</keyword>
<evidence type="ECO:0000256" key="2">
    <source>
        <dbReference type="SAM" id="MobiDB-lite"/>
    </source>
</evidence>
<dbReference type="Gene3D" id="1.20.120.20">
    <property type="entry name" value="Apolipoprotein"/>
    <property type="match status" value="1"/>
</dbReference>
<feature type="compositionally biased region" description="Low complexity" evidence="2">
    <location>
        <begin position="525"/>
        <end position="543"/>
    </location>
</feature>
<feature type="region of interest" description="Disordered" evidence="2">
    <location>
        <begin position="500"/>
        <end position="723"/>
    </location>
</feature>
<feature type="coiled-coil region" evidence="1">
    <location>
        <begin position="138"/>
        <end position="173"/>
    </location>
</feature>
<feature type="region of interest" description="Disordered" evidence="2">
    <location>
        <begin position="286"/>
        <end position="334"/>
    </location>
</feature>
<evidence type="ECO:0000313" key="4">
    <source>
        <dbReference type="Proteomes" id="UP001165085"/>
    </source>
</evidence>
<dbReference type="SUPFAM" id="SSF58113">
    <property type="entry name" value="Apolipoprotein A-I"/>
    <property type="match status" value="1"/>
</dbReference>
<organism evidence="3 4">
    <name type="scientific">Triparma strigata</name>
    <dbReference type="NCBI Taxonomy" id="1606541"/>
    <lineage>
        <taxon>Eukaryota</taxon>
        <taxon>Sar</taxon>
        <taxon>Stramenopiles</taxon>
        <taxon>Ochrophyta</taxon>
        <taxon>Bolidophyceae</taxon>
        <taxon>Parmales</taxon>
        <taxon>Triparmaceae</taxon>
        <taxon>Triparma</taxon>
    </lineage>
</organism>
<feature type="compositionally biased region" description="Basic and acidic residues" evidence="2">
    <location>
        <begin position="612"/>
        <end position="637"/>
    </location>
</feature>
<name>A0A9W6ZNP1_9STRA</name>
<reference evidence="4" key="1">
    <citation type="journal article" date="2023" name="Commun. Biol.">
        <title>Genome analysis of Parmales, the sister group of diatoms, reveals the evolutionary specialization of diatoms from phago-mixotrophs to photoautotrophs.</title>
        <authorList>
            <person name="Ban H."/>
            <person name="Sato S."/>
            <person name="Yoshikawa S."/>
            <person name="Yamada K."/>
            <person name="Nakamura Y."/>
            <person name="Ichinomiya M."/>
            <person name="Sato N."/>
            <person name="Blanc-Mathieu R."/>
            <person name="Endo H."/>
            <person name="Kuwata A."/>
            <person name="Ogata H."/>
        </authorList>
    </citation>
    <scope>NUCLEOTIDE SEQUENCE [LARGE SCALE GENOMIC DNA]</scope>
    <source>
        <strain evidence="4">NIES 3701</strain>
    </source>
</reference>
<feature type="compositionally biased region" description="Basic residues" evidence="2">
    <location>
        <begin position="709"/>
        <end position="723"/>
    </location>
</feature>
<dbReference type="OrthoDB" id="196867at2759"/>
<comment type="caution">
    <text evidence="3">The sequence shown here is derived from an EMBL/GenBank/DDBJ whole genome shotgun (WGS) entry which is preliminary data.</text>
</comment>
<feature type="compositionally biased region" description="Gly residues" evidence="2">
    <location>
        <begin position="313"/>
        <end position="332"/>
    </location>
</feature>
<accession>A0A9W6ZNP1</accession>
<protein>
    <submittedName>
        <fullName evidence="3">Uncharacterized protein</fullName>
    </submittedName>
</protein>
<evidence type="ECO:0000313" key="3">
    <source>
        <dbReference type="EMBL" id="GMH54592.1"/>
    </source>
</evidence>
<dbReference type="AlphaFoldDB" id="A0A9W6ZNP1"/>
<dbReference type="EMBL" id="BRXY01000028">
    <property type="protein sequence ID" value="GMH54592.1"/>
    <property type="molecule type" value="Genomic_DNA"/>
</dbReference>
<dbReference type="Proteomes" id="UP001165085">
    <property type="component" value="Unassembled WGS sequence"/>
</dbReference>
<feature type="coiled-coil region" evidence="1">
    <location>
        <begin position="340"/>
        <end position="395"/>
    </location>
</feature>
<feature type="region of interest" description="Disordered" evidence="2">
    <location>
        <begin position="447"/>
        <end position="469"/>
    </location>
</feature>
<feature type="compositionally biased region" description="Low complexity" evidence="2">
    <location>
        <begin position="288"/>
        <end position="302"/>
    </location>
</feature>
<feature type="compositionally biased region" description="Acidic residues" evidence="2">
    <location>
        <begin position="599"/>
        <end position="611"/>
    </location>
</feature>
<proteinExistence type="predicted"/>
<gene>
    <name evidence="3" type="ORF">TrST_g12191</name>
</gene>
<feature type="compositionally biased region" description="Polar residues" evidence="2">
    <location>
        <begin position="586"/>
        <end position="598"/>
    </location>
</feature>